<evidence type="ECO:0000313" key="2">
    <source>
        <dbReference type="Proteomes" id="UP000639772"/>
    </source>
</evidence>
<gene>
    <name evidence="1" type="ORF">HPP92_016503</name>
</gene>
<evidence type="ECO:0008006" key="3">
    <source>
        <dbReference type="Google" id="ProtNLM"/>
    </source>
</evidence>
<sequence>MLGRAGRLERALECIKSSPFVGDPVLWRALLSACKIHKNIEIGEISLGHLIEMSAYNAGDCSLLSGIYASKGNISGISRMRKMVKEQGLKTTPGWSCLELNGEITKFVVDDTSHPDIEQIHKKLKEIINIASLLGYAPEAFCLKSILKDGYLNEMTDEWIKNGVLAIGSMATGNLNFLLGCNLSDAA</sequence>
<dbReference type="PANTHER" id="PTHR47926">
    <property type="entry name" value="PENTATRICOPEPTIDE REPEAT-CONTAINING PROTEIN"/>
    <property type="match status" value="1"/>
</dbReference>
<dbReference type="InterPro" id="IPR046848">
    <property type="entry name" value="E_motif"/>
</dbReference>
<evidence type="ECO:0000313" key="1">
    <source>
        <dbReference type="EMBL" id="KAG0471957.1"/>
    </source>
</evidence>
<dbReference type="GO" id="GO:0009451">
    <property type="term" value="P:RNA modification"/>
    <property type="evidence" value="ECO:0007669"/>
    <property type="project" value="InterPro"/>
</dbReference>
<dbReference type="Pfam" id="PF20430">
    <property type="entry name" value="Eplus_motif"/>
    <property type="match status" value="1"/>
</dbReference>
<dbReference type="InterPro" id="IPR046960">
    <property type="entry name" value="PPR_At4g14850-like_plant"/>
</dbReference>
<dbReference type="Proteomes" id="UP000639772">
    <property type="component" value="Unassembled WGS sequence"/>
</dbReference>
<protein>
    <recommendedName>
        <fullName evidence="3">Pentatricopeptide repeat-containing protein</fullName>
    </recommendedName>
</protein>
<dbReference type="GO" id="GO:0003723">
    <property type="term" value="F:RNA binding"/>
    <property type="evidence" value="ECO:0007669"/>
    <property type="project" value="InterPro"/>
</dbReference>
<dbReference type="Pfam" id="PF20431">
    <property type="entry name" value="E_motif"/>
    <property type="match status" value="1"/>
</dbReference>
<dbReference type="InterPro" id="IPR046849">
    <property type="entry name" value="E2_motif"/>
</dbReference>
<dbReference type="AlphaFoldDB" id="A0A835QQE3"/>
<proteinExistence type="predicted"/>
<comment type="caution">
    <text evidence="1">The sequence shown here is derived from an EMBL/GenBank/DDBJ whole genome shotgun (WGS) entry which is preliminary data.</text>
</comment>
<reference evidence="1 2" key="1">
    <citation type="journal article" date="2020" name="Nat. Food">
        <title>A phased Vanilla planifolia genome enables genetic improvement of flavour and production.</title>
        <authorList>
            <person name="Hasing T."/>
            <person name="Tang H."/>
            <person name="Brym M."/>
            <person name="Khazi F."/>
            <person name="Huang T."/>
            <person name="Chambers A.H."/>
        </authorList>
    </citation>
    <scope>NUCLEOTIDE SEQUENCE [LARGE SCALE GENOMIC DNA]</scope>
    <source>
        <tissue evidence="1">Leaf</tissue>
    </source>
</reference>
<organism evidence="1 2">
    <name type="scientific">Vanilla planifolia</name>
    <name type="common">Vanilla</name>
    <dbReference type="NCBI Taxonomy" id="51239"/>
    <lineage>
        <taxon>Eukaryota</taxon>
        <taxon>Viridiplantae</taxon>
        <taxon>Streptophyta</taxon>
        <taxon>Embryophyta</taxon>
        <taxon>Tracheophyta</taxon>
        <taxon>Spermatophyta</taxon>
        <taxon>Magnoliopsida</taxon>
        <taxon>Liliopsida</taxon>
        <taxon>Asparagales</taxon>
        <taxon>Orchidaceae</taxon>
        <taxon>Vanilloideae</taxon>
        <taxon>Vanilleae</taxon>
        <taxon>Vanilla</taxon>
    </lineage>
</organism>
<dbReference type="EMBL" id="JADCNM010000008">
    <property type="protein sequence ID" value="KAG0471957.1"/>
    <property type="molecule type" value="Genomic_DNA"/>
</dbReference>
<name>A0A835QQE3_VANPL</name>
<dbReference type="OrthoDB" id="691369at2759"/>
<accession>A0A835QQE3</accession>